<feature type="domain" description="FFD box profile" evidence="5">
    <location>
        <begin position="649"/>
        <end position="664"/>
    </location>
</feature>
<evidence type="ECO:0000259" key="5">
    <source>
        <dbReference type="PROSITE" id="PS51513"/>
    </source>
</evidence>
<reference evidence="7 8" key="1">
    <citation type="submission" date="2020-10" db="EMBL/GenBank/DDBJ databases">
        <title>Plant Genome Project.</title>
        <authorList>
            <person name="Zhang R.-G."/>
        </authorList>
    </citation>
    <scope>NUCLEOTIDE SEQUENCE [LARGE SCALE GENOMIC DNA]</scope>
    <source>
        <strain evidence="7">FAFU-HL-1</strain>
        <tissue evidence="7">Leaf</tissue>
    </source>
</reference>
<dbReference type="InterPro" id="IPR010920">
    <property type="entry name" value="LSM_dom_sf"/>
</dbReference>
<dbReference type="InterPro" id="IPR025609">
    <property type="entry name" value="Lsm14-like_N"/>
</dbReference>
<evidence type="ECO:0000259" key="4">
    <source>
        <dbReference type="PROSITE" id="PS51512"/>
    </source>
</evidence>
<evidence type="ECO:0000256" key="1">
    <source>
        <dbReference type="PROSITE-ProRule" id="PRU00846"/>
    </source>
</evidence>
<dbReference type="SMART" id="SM01199">
    <property type="entry name" value="FDF"/>
    <property type="match status" value="1"/>
</dbReference>
<evidence type="ECO:0000313" key="8">
    <source>
        <dbReference type="Proteomes" id="UP000657918"/>
    </source>
</evidence>
<dbReference type="GO" id="GO:0003729">
    <property type="term" value="F:mRNA binding"/>
    <property type="evidence" value="ECO:0007669"/>
    <property type="project" value="TreeGrafter"/>
</dbReference>
<evidence type="ECO:0000256" key="3">
    <source>
        <dbReference type="SAM" id="MobiDB-lite"/>
    </source>
</evidence>
<dbReference type="InterPro" id="IPR025761">
    <property type="entry name" value="FFD_box"/>
</dbReference>
<dbReference type="Pfam" id="PF12701">
    <property type="entry name" value="LSM14"/>
    <property type="match status" value="1"/>
</dbReference>
<dbReference type="PROSITE" id="PS51512">
    <property type="entry name" value="DFDF"/>
    <property type="match status" value="1"/>
</dbReference>
<evidence type="ECO:0008006" key="9">
    <source>
        <dbReference type="Google" id="ProtNLM"/>
    </source>
</evidence>
<name>A0A835MXQ5_9ROSI</name>
<dbReference type="EMBL" id="JADGMS010000008">
    <property type="protein sequence ID" value="KAF9677301.1"/>
    <property type="molecule type" value="Genomic_DNA"/>
</dbReference>
<keyword evidence="8" id="KW-1185">Reference proteome</keyword>
<comment type="caution">
    <text evidence="7">The sequence shown here is derived from an EMBL/GenBank/DDBJ whole genome shotgun (WGS) entry which is preliminary data.</text>
</comment>
<evidence type="ECO:0000256" key="2">
    <source>
        <dbReference type="PROSITE-ProRule" id="PRU00869"/>
    </source>
</evidence>
<evidence type="ECO:0000259" key="6">
    <source>
        <dbReference type="PROSITE" id="PS51536"/>
    </source>
</evidence>
<dbReference type="PROSITE" id="PS51536">
    <property type="entry name" value="TFG"/>
    <property type="match status" value="1"/>
</dbReference>
<dbReference type="AlphaFoldDB" id="A0A835MXQ5"/>
<proteinExistence type="predicted"/>
<dbReference type="InterPro" id="IPR019050">
    <property type="entry name" value="FDF_dom"/>
</dbReference>
<feature type="short sequence motif" description="TFG box" evidence="2">
    <location>
        <begin position="671"/>
        <end position="691"/>
    </location>
</feature>
<dbReference type="GO" id="GO:0000932">
    <property type="term" value="C:P-body"/>
    <property type="evidence" value="ECO:0007669"/>
    <property type="project" value="TreeGrafter"/>
</dbReference>
<feature type="region of interest" description="Disordered" evidence="3">
    <location>
        <begin position="689"/>
        <end position="712"/>
    </location>
</feature>
<dbReference type="PROSITE" id="PS51513">
    <property type="entry name" value="FFD"/>
    <property type="match status" value="1"/>
</dbReference>
<dbReference type="CDD" id="cd01736">
    <property type="entry name" value="LSm14_N"/>
    <property type="match status" value="1"/>
</dbReference>
<organism evidence="7 8">
    <name type="scientific">Salix dunnii</name>
    <dbReference type="NCBI Taxonomy" id="1413687"/>
    <lineage>
        <taxon>Eukaryota</taxon>
        <taxon>Viridiplantae</taxon>
        <taxon>Streptophyta</taxon>
        <taxon>Embryophyta</taxon>
        <taxon>Tracheophyta</taxon>
        <taxon>Spermatophyta</taxon>
        <taxon>Magnoliopsida</taxon>
        <taxon>eudicotyledons</taxon>
        <taxon>Gunneridae</taxon>
        <taxon>Pentapetalae</taxon>
        <taxon>rosids</taxon>
        <taxon>fabids</taxon>
        <taxon>Malpighiales</taxon>
        <taxon>Salicaceae</taxon>
        <taxon>Saliceae</taxon>
        <taxon>Salix</taxon>
    </lineage>
</organism>
<dbReference type="InterPro" id="IPR025768">
    <property type="entry name" value="TFG_box"/>
</dbReference>
<feature type="compositionally biased region" description="Polar residues" evidence="3">
    <location>
        <begin position="470"/>
        <end position="487"/>
    </location>
</feature>
<dbReference type="Proteomes" id="UP000657918">
    <property type="component" value="Chromosome 8"/>
</dbReference>
<dbReference type="PANTHER" id="PTHR13586:SF0">
    <property type="entry name" value="TRAILER HITCH, ISOFORM H"/>
    <property type="match status" value="1"/>
</dbReference>
<dbReference type="Pfam" id="PF09532">
    <property type="entry name" value="FDF"/>
    <property type="match status" value="1"/>
</dbReference>
<evidence type="ECO:0000313" key="7">
    <source>
        <dbReference type="EMBL" id="KAF9677301.1"/>
    </source>
</evidence>
<dbReference type="PANTHER" id="PTHR13586">
    <property type="entry name" value="SCD6 PROTEIN-RELATED"/>
    <property type="match status" value="1"/>
</dbReference>
<feature type="domain" description="DFDF" evidence="4">
    <location>
        <begin position="603"/>
        <end position="639"/>
    </location>
</feature>
<dbReference type="Gene3D" id="2.30.30.100">
    <property type="match status" value="1"/>
</dbReference>
<feature type="region of interest" description="Disordered" evidence="3">
    <location>
        <begin position="470"/>
        <end position="498"/>
    </location>
</feature>
<protein>
    <recommendedName>
        <fullName evidence="9">Protein decapping 5</fullName>
    </recommendedName>
</protein>
<feature type="short sequence motif" description="FFD box" evidence="1">
    <location>
        <begin position="649"/>
        <end position="664"/>
    </location>
</feature>
<feature type="domain" description="TFG box profile" evidence="6">
    <location>
        <begin position="671"/>
        <end position="691"/>
    </location>
</feature>
<dbReference type="GO" id="GO:0033962">
    <property type="term" value="P:P-body assembly"/>
    <property type="evidence" value="ECO:0007669"/>
    <property type="project" value="TreeGrafter"/>
</dbReference>
<dbReference type="SUPFAM" id="SSF50182">
    <property type="entry name" value="Sm-like ribonucleoproteins"/>
    <property type="match status" value="2"/>
</dbReference>
<sequence>MAAAENNINTASTSRSNSTADSYIGSLISLTSKSKIRYEGILYNINTEESSIGLKNGYRVRLHTRVTCCCVVANINCFVSMLAVRSFGTEGRKKDGPQILPSDKVYEYILFRGSDIKFWFYVLAVSTASDMALSQGSFCIPIYCILALDEQCITIFNPGYFVLPLQDLQVKSSPPVQSFPPINNDPAIIQVNGTVILSSVMHLPSLLKTPISLMQSHYPRPVATSTSLASVASGSLTDLGSQIGQGGLPGSNFQGGLPLYQPGGSLGTWGVSPPPPNANGSGLAMPMYWQSYYAPPNGLPHLHQSLLRPPPGLAMPPSMPQPMQYPNFNTSLPTGALNLASSNLSPMNLPVSTLPPSNLLVSTMPASLPDVPLSLLPGTTSSLNFTSHSSVPSTLPSSAPLIPSTSLPSETLPNLIPNKVSSSAPPMTNLGATFPVLSPVSTSSSDLNTIVPPISSKPSSIPGPTMPYQSMAQSASTGVLASNSLHTETPAPTPPLVTPDQLLQPGPMIVPLPQPVQTAHKDVEVVKAAAAAPPVPESAVPDTTEAQPPILPLPVSYKVCLPYMQAHTYTPIFYLDISIPFPNGANFHARHGYRGRERGRASGSSRPVTKFTEDFDFMAMNEKFKKDEVWGHLGKNNKSHLKDREDGNPVYNKDDFFDTISCNAFDNDLQNGRTRFSEQMKLDTETFGDFTRYRGGRGGRGPPRGGRSRGSYYGRGYGYGYAGRGRGTPSHAS</sequence>
<dbReference type="GO" id="GO:0034063">
    <property type="term" value="P:stress granule assembly"/>
    <property type="evidence" value="ECO:0007669"/>
    <property type="project" value="TreeGrafter"/>
</dbReference>
<dbReference type="OrthoDB" id="21539at2759"/>
<gene>
    <name evidence="7" type="ORF">SADUNF_Sadunf08G0093700</name>
</gene>
<dbReference type="SMART" id="SM01271">
    <property type="entry name" value="LSM14"/>
    <property type="match status" value="1"/>
</dbReference>
<dbReference type="InterPro" id="IPR025762">
    <property type="entry name" value="DFDF"/>
</dbReference>
<accession>A0A835MXQ5</accession>